<evidence type="ECO:0000259" key="8">
    <source>
        <dbReference type="PROSITE" id="PS51471"/>
    </source>
</evidence>
<evidence type="ECO:0000256" key="3">
    <source>
        <dbReference type="ARBA" id="ARBA00022964"/>
    </source>
</evidence>
<dbReference type="InterPro" id="IPR050231">
    <property type="entry name" value="Iron_ascorbate_oxido_reductase"/>
</dbReference>
<comment type="similarity">
    <text evidence="1 7">Belongs to the iron/ascorbate-dependent oxidoreductase family.</text>
</comment>
<dbReference type="Gene3D" id="2.60.120.330">
    <property type="entry name" value="B-lactam Antibiotic, Isopenicillin N Synthase, Chain"/>
    <property type="match status" value="1"/>
</dbReference>
<evidence type="ECO:0000313" key="10">
    <source>
        <dbReference type="Proteomes" id="UP001187192"/>
    </source>
</evidence>
<keyword evidence="2 7" id="KW-0479">Metal-binding</keyword>
<dbReference type="InterPro" id="IPR026992">
    <property type="entry name" value="DIOX_N"/>
</dbReference>
<dbReference type="FunFam" id="2.60.120.330:FF:000022">
    <property type="entry name" value="Probable 2-oxoglutarate-dependent dioxygenase AOP1.2"/>
    <property type="match status" value="1"/>
</dbReference>
<proteinExistence type="inferred from homology"/>
<evidence type="ECO:0000256" key="6">
    <source>
        <dbReference type="ARBA" id="ARBA00057022"/>
    </source>
</evidence>
<evidence type="ECO:0000256" key="2">
    <source>
        <dbReference type="ARBA" id="ARBA00022723"/>
    </source>
</evidence>
<dbReference type="GO" id="GO:0046872">
    <property type="term" value="F:metal ion binding"/>
    <property type="evidence" value="ECO:0007669"/>
    <property type="project" value="UniProtKB-KW"/>
</dbReference>
<sequence length="379" mass="43310">MGSQTDEKIPVIDFTEKNLKPGSDLWDLACKQIRHGLEEYGCFEAVYDKVPTELHNSIFSAAKELFDLPIETKEQKTSNRTGANYVGQDPFVPLYESLGLDNPTSFEATESFTRIMWPAGNDTFRESVRSFSKPVAELYETATRMVFDSYGVGRLYDSHIESAFYRVRFFKYSAPKPNESNVGMPTHIDMTFVTILHQHQVEGLQIRTKDDKYIAVQAKPSSFLFIAGEGLMAWSNDRIRVCEHRVILKENKGRLSLGFYALVNGVIKVPEELVDEEYPLSYKPIDYMDFLVNFFTNDTVNMVYCWGAPGIAVVELCSGAGVLLKLVLLPLKTFPLLLRLSLLLLFCEKAWEFHWHNLWIGCDFTYVVDLFHLKSNKVP</sequence>
<dbReference type="PANTHER" id="PTHR47990">
    <property type="entry name" value="2-OXOGLUTARATE (2OG) AND FE(II)-DEPENDENT OXYGENASE SUPERFAMILY PROTEIN-RELATED"/>
    <property type="match status" value="1"/>
</dbReference>
<evidence type="ECO:0000256" key="7">
    <source>
        <dbReference type="RuleBase" id="RU003682"/>
    </source>
</evidence>
<keyword evidence="4 7" id="KW-0560">Oxidoreductase</keyword>
<dbReference type="InterPro" id="IPR044861">
    <property type="entry name" value="IPNS-like_FE2OG_OXY"/>
</dbReference>
<dbReference type="Pfam" id="PF03171">
    <property type="entry name" value="2OG-FeII_Oxy"/>
    <property type="match status" value="1"/>
</dbReference>
<dbReference type="GO" id="GO:0051213">
    <property type="term" value="F:dioxygenase activity"/>
    <property type="evidence" value="ECO:0007669"/>
    <property type="project" value="UniProtKB-KW"/>
</dbReference>
<dbReference type="EMBL" id="BTGU01007007">
    <property type="protein sequence ID" value="GMN26655.1"/>
    <property type="molecule type" value="Genomic_DNA"/>
</dbReference>
<accession>A0AA87Z8K7</accession>
<name>A0AA87Z8K7_FICCA</name>
<keyword evidence="5 7" id="KW-0408">Iron</keyword>
<evidence type="ECO:0000256" key="4">
    <source>
        <dbReference type="ARBA" id="ARBA00023002"/>
    </source>
</evidence>
<gene>
    <name evidence="9" type="ORF">TIFTF001_049310</name>
</gene>
<keyword evidence="10" id="KW-1185">Reference proteome</keyword>
<dbReference type="PROSITE" id="PS51471">
    <property type="entry name" value="FE2OG_OXY"/>
    <property type="match status" value="1"/>
</dbReference>
<dbReference type="InterPro" id="IPR027443">
    <property type="entry name" value="IPNS-like_sf"/>
</dbReference>
<evidence type="ECO:0000256" key="1">
    <source>
        <dbReference type="ARBA" id="ARBA00008056"/>
    </source>
</evidence>
<reference evidence="9" key="1">
    <citation type="submission" date="2023-07" db="EMBL/GenBank/DDBJ databases">
        <title>draft genome sequence of fig (Ficus carica).</title>
        <authorList>
            <person name="Takahashi T."/>
            <person name="Nishimura K."/>
        </authorList>
    </citation>
    <scope>NUCLEOTIDE SEQUENCE</scope>
</reference>
<keyword evidence="3" id="KW-0223">Dioxygenase</keyword>
<evidence type="ECO:0000256" key="5">
    <source>
        <dbReference type="ARBA" id="ARBA00023004"/>
    </source>
</evidence>
<dbReference type="Proteomes" id="UP001187192">
    <property type="component" value="Unassembled WGS sequence"/>
</dbReference>
<comment type="caution">
    <text evidence="9">The sequence shown here is derived from an EMBL/GenBank/DDBJ whole genome shotgun (WGS) entry which is preliminary data.</text>
</comment>
<dbReference type="AlphaFoldDB" id="A0AA87Z8K7"/>
<evidence type="ECO:0000313" key="9">
    <source>
        <dbReference type="EMBL" id="GMN26655.1"/>
    </source>
</evidence>
<feature type="domain" description="Fe2OG dioxygenase" evidence="8">
    <location>
        <begin position="159"/>
        <end position="264"/>
    </location>
</feature>
<dbReference type="Pfam" id="PF14226">
    <property type="entry name" value="DIOX_N"/>
    <property type="match status" value="1"/>
</dbReference>
<comment type="function">
    <text evidence="6">Probable 2-oxoglutarate-dependent dioxygenase that may be involved in glucosinolates biosynthesis. May play a role in the production of aliphatic glucosinolates.</text>
</comment>
<dbReference type="SUPFAM" id="SSF51197">
    <property type="entry name" value="Clavaminate synthase-like"/>
    <property type="match status" value="1"/>
</dbReference>
<organism evidence="9 10">
    <name type="scientific">Ficus carica</name>
    <name type="common">Common fig</name>
    <dbReference type="NCBI Taxonomy" id="3494"/>
    <lineage>
        <taxon>Eukaryota</taxon>
        <taxon>Viridiplantae</taxon>
        <taxon>Streptophyta</taxon>
        <taxon>Embryophyta</taxon>
        <taxon>Tracheophyta</taxon>
        <taxon>Spermatophyta</taxon>
        <taxon>Magnoliopsida</taxon>
        <taxon>eudicotyledons</taxon>
        <taxon>Gunneridae</taxon>
        <taxon>Pentapetalae</taxon>
        <taxon>rosids</taxon>
        <taxon>fabids</taxon>
        <taxon>Rosales</taxon>
        <taxon>Moraceae</taxon>
        <taxon>Ficeae</taxon>
        <taxon>Ficus</taxon>
    </lineage>
</organism>
<protein>
    <recommendedName>
        <fullName evidence="8">Fe2OG dioxygenase domain-containing protein</fullName>
    </recommendedName>
</protein>
<dbReference type="InterPro" id="IPR005123">
    <property type="entry name" value="Oxoglu/Fe-dep_dioxygenase_dom"/>
</dbReference>